<evidence type="ECO:0000256" key="3">
    <source>
        <dbReference type="ARBA" id="ARBA00022448"/>
    </source>
</evidence>
<feature type="transmembrane region" description="Helical" evidence="8">
    <location>
        <begin position="189"/>
        <end position="207"/>
    </location>
</feature>
<dbReference type="Pfam" id="PF01925">
    <property type="entry name" value="TauE"/>
    <property type="match status" value="1"/>
</dbReference>
<protein>
    <recommendedName>
        <fullName evidence="8">Probable membrane transporter protein</fullName>
    </recommendedName>
</protein>
<evidence type="ECO:0000256" key="4">
    <source>
        <dbReference type="ARBA" id="ARBA00022475"/>
    </source>
</evidence>
<evidence type="ECO:0000256" key="7">
    <source>
        <dbReference type="ARBA" id="ARBA00023136"/>
    </source>
</evidence>
<feature type="transmembrane region" description="Helical" evidence="8">
    <location>
        <begin position="91"/>
        <end position="111"/>
    </location>
</feature>
<keyword evidence="6 8" id="KW-1133">Transmembrane helix</keyword>
<dbReference type="EMBL" id="JAFIRR010000001">
    <property type="protein sequence ID" value="MCO6414615.1"/>
    <property type="molecule type" value="Genomic_DNA"/>
</dbReference>
<comment type="caution">
    <text evidence="9">The sequence shown here is derived from an EMBL/GenBank/DDBJ whole genome shotgun (WGS) entry which is preliminary data.</text>
</comment>
<proteinExistence type="inferred from homology"/>
<evidence type="ECO:0000313" key="9">
    <source>
        <dbReference type="EMBL" id="MCO6414615.1"/>
    </source>
</evidence>
<feature type="transmembrane region" description="Helical" evidence="8">
    <location>
        <begin position="30"/>
        <end position="55"/>
    </location>
</feature>
<evidence type="ECO:0000256" key="2">
    <source>
        <dbReference type="ARBA" id="ARBA00009142"/>
    </source>
</evidence>
<feature type="transmembrane region" description="Helical" evidence="8">
    <location>
        <begin position="163"/>
        <end position="182"/>
    </location>
</feature>
<dbReference type="PANTHER" id="PTHR30269">
    <property type="entry name" value="TRANSMEMBRANE PROTEIN YFCA"/>
    <property type="match status" value="1"/>
</dbReference>
<evidence type="ECO:0000256" key="1">
    <source>
        <dbReference type="ARBA" id="ARBA00004651"/>
    </source>
</evidence>
<sequence>MLALVVIGAALAGFVQGLSGFAFGLVALAFWAWALDPVVAGSLVVLGSLVGQLMGVPLMRLAALPRALPFIAGGALGVPLGVTLLSRVDPLLFQAGLGTLLVLWCPLMLASGKLPRITHGGRVADGVAGLAGGFMGGLAGVPGPVPTLWCTLRGWERPVQRAVFQYFNLSMHVLTTTGLIVSGQLRREALSLCLMVVPVVVVTAILGARTYRKLGDLGFQRVVLALLALSGVTMLLHSLPHLL</sequence>
<dbReference type="InterPro" id="IPR052017">
    <property type="entry name" value="TSUP"/>
</dbReference>
<dbReference type="InterPro" id="IPR002781">
    <property type="entry name" value="TM_pro_TauE-like"/>
</dbReference>
<feature type="transmembrane region" description="Helical" evidence="8">
    <location>
        <begin position="67"/>
        <end position="85"/>
    </location>
</feature>
<gene>
    <name evidence="9" type="ORF">JYK14_00265</name>
</gene>
<comment type="similarity">
    <text evidence="2 8">Belongs to the 4-toluene sulfonate uptake permease (TSUP) (TC 2.A.102) family.</text>
</comment>
<keyword evidence="7 8" id="KW-0472">Membrane</keyword>
<organism evidence="9 10">
    <name type="scientific">Siccirubricoccus soli</name>
    <dbReference type="NCBI Taxonomy" id="2899147"/>
    <lineage>
        <taxon>Bacteria</taxon>
        <taxon>Pseudomonadati</taxon>
        <taxon>Pseudomonadota</taxon>
        <taxon>Alphaproteobacteria</taxon>
        <taxon>Acetobacterales</taxon>
        <taxon>Roseomonadaceae</taxon>
        <taxon>Siccirubricoccus</taxon>
    </lineage>
</organism>
<keyword evidence="4 8" id="KW-1003">Cell membrane</keyword>
<evidence type="ECO:0000256" key="8">
    <source>
        <dbReference type="RuleBase" id="RU363041"/>
    </source>
</evidence>
<evidence type="ECO:0000313" key="10">
    <source>
        <dbReference type="Proteomes" id="UP001523392"/>
    </source>
</evidence>
<keyword evidence="3" id="KW-0813">Transport</keyword>
<feature type="transmembrane region" description="Helical" evidence="8">
    <location>
        <begin position="219"/>
        <end position="239"/>
    </location>
</feature>
<comment type="subcellular location">
    <subcellularLocation>
        <location evidence="1 8">Cell membrane</location>
        <topology evidence="1 8">Multi-pass membrane protein</topology>
    </subcellularLocation>
</comment>
<evidence type="ECO:0000256" key="6">
    <source>
        <dbReference type="ARBA" id="ARBA00022989"/>
    </source>
</evidence>
<evidence type="ECO:0000256" key="5">
    <source>
        <dbReference type="ARBA" id="ARBA00022692"/>
    </source>
</evidence>
<keyword evidence="10" id="KW-1185">Reference proteome</keyword>
<keyword evidence="5 8" id="KW-0812">Transmembrane</keyword>
<dbReference type="PANTHER" id="PTHR30269:SF37">
    <property type="entry name" value="MEMBRANE TRANSPORTER PROTEIN"/>
    <property type="match status" value="1"/>
</dbReference>
<feature type="transmembrane region" description="Helical" evidence="8">
    <location>
        <begin position="123"/>
        <end position="143"/>
    </location>
</feature>
<name>A0ABT1D0R3_9PROT</name>
<accession>A0ABT1D0R3</accession>
<reference evidence="9 10" key="1">
    <citation type="submission" date="2021-12" db="EMBL/GenBank/DDBJ databases">
        <title>Siccirubricoccus leaddurans sp. nov., a high concentration Zn2+ tolerance bacterium.</title>
        <authorList>
            <person name="Cao Y."/>
        </authorList>
    </citation>
    <scope>NUCLEOTIDE SEQUENCE [LARGE SCALE GENOMIC DNA]</scope>
    <source>
        <strain evidence="9 10">KC 17139</strain>
    </source>
</reference>
<dbReference type="RefSeq" id="WP_252951206.1">
    <property type="nucleotide sequence ID" value="NZ_JAFIRR010000001.1"/>
</dbReference>
<dbReference type="Proteomes" id="UP001523392">
    <property type="component" value="Unassembled WGS sequence"/>
</dbReference>